<evidence type="ECO:0000313" key="11">
    <source>
        <dbReference type="Proteomes" id="UP000267536"/>
    </source>
</evidence>
<accession>A0A3N4GB26</accession>
<proteinExistence type="predicted"/>
<evidence type="ECO:0000256" key="3">
    <source>
        <dbReference type="ARBA" id="ARBA00022679"/>
    </source>
</evidence>
<dbReference type="Gene3D" id="1.10.510.10">
    <property type="entry name" value="Transferase(Phosphotransferase) domain 1"/>
    <property type="match status" value="1"/>
</dbReference>
<feature type="transmembrane region" description="Helical" evidence="8">
    <location>
        <begin position="16"/>
        <end position="37"/>
    </location>
</feature>
<dbReference type="RefSeq" id="WP_123930488.1">
    <property type="nucleotide sequence ID" value="NZ_JBPSDP010000008.1"/>
</dbReference>
<protein>
    <recommendedName>
        <fullName evidence="1">non-specific serine/threonine protein kinase</fullName>
        <ecNumber evidence="1">2.7.11.1</ecNumber>
    </recommendedName>
</protein>
<feature type="region of interest" description="Disordered" evidence="7">
    <location>
        <begin position="394"/>
        <end position="423"/>
    </location>
</feature>
<dbReference type="PANTHER" id="PTHR43289:SF6">
    <property type="entry name" value="SERINE_THREONINE-PROTEIN KINASE NEKL-3"/>
    <property type="match status" value="1"/>
</dbReference>
<feature type="compositionally biased region" description="Pro residues" evidence="7">
    <location>
        <begin position="322"/>
        <end position="332"/>
    </location>
</feature>
<gene>
    <name evidence="10" type="ORF">EF294_12960</name>
</gene>
<keyword evidence="8" id="KW-0812">Transmembrane</keyword>
<dbReference type="Gene3D" id="3.30.200.20">
    <property type="entry name" value="Phosphorylase Kinase, domain 1"/>
    <property type="match status" value="1"/>
</dbReference>
<dbReference type="PROSITE" id="PS50011">
    <property type="entry name" value="PROTEIN_KINASE_DOM"/>
    <property type="match status" value="1"/>
</dbReference>
<evidence type="ECO:0000256" key="2">
    <source>
        <dbReference type="ARBA" id="ARBA00022527"/>
    </source>
</evidence>
<dbReference type="OrthoDB" id="9762169at2"/>
<name>A0A3N4GB26_9ACTN</name>
<keyword evidence="6" id="KW-0067">ATP-binding</keyword>
<dbReference type="SUPFAM" id="SSF56112">
    <property type="entry name" value="Protein kinase-like (PK-like)"/>
    <property type="match status" value="1"/>
</dbReference>
<feature type="region of interest" description="Disordered" evidence="7">
    <location>
        <begin position="293"/>
        <end position="351"/>
    </location>
</feature>
<dbReference type="SMART" id="SM00220">
    <property type="entry name" value="S_TKc"/>
    <property type="match status" value="1"/>
</dbReference>
<evidence type="ECO:0000256" key="6">
    <source>
        <dbReference type="ARBA" id="ARBA00022840"/>
    </source>
</evidence>
<keyword evidence="4" id="KW-0547">Nucleotide-binding</keyword>
<feature type="domain" description="Protein kinase" evidence="9">
    <location>
        <begin position="19"/>
        <end position="289"/>
    </location>
</feature>
<keyword evidence="5 10" id="KW-0418">Kinase</keyword>
<evidence type="ECO:0000256" key="8">
    <source>
        <dbReference type="SAM" id="Phobius"/>
    </source>
</evidence>
<evidence type="ECO:0000256" key="5">
    <source>
        <dbReference type="ARBA" id="ARBA00022777"/>
    </source>
</evidence>
<dbReference type="InterPro" id="IPR011009">
    <property type="entry name" value="Kinase-like_dom_sf"/>
</dbReference>
<sequence>MIVDDAGAPLRENDVVGGYTIIGHLGSGGMGTVYLVAHPRLPRRQALKVLSSSLGANPEFRERFRREVDLAARLDHPNIVAVQDAGIDGDTMWMAMQYVEGTDAAAILREATEPLRAAPIVDLITQVAAGLDHAHAQGTLHRDVKPANILVTPAWNRPAVARRALIADFGIARLMSESTGLTATGNVIATLAYAAPEMFTDTALTPAVDEYALGCTLYELLTGRAVFDRTDAAGLISAHTHAPVPRCTALRPDLPEAIDDVIAQALAKRPDERHGSAGAFAAAVAHAVATGGPTTIVGDQRPPVPATILGPHQPPGHGDAMRPPPPPPPRGPRPMGGSTTPPPTGVPSVPMPISPVPASPVRRRHGVLPWLLAGLALVLMGATVVVVLVATRGTETSTGSSPAAASAPTAAPTTGSPTTGQTTLPVAASLAGNWRGSVTGDQTGFDVVAQISDTAPLTATVQYPQLGCAGTWAENSRQGSTVTLTEQITQGTCVTSQIEVTPSADGTVAYRSSYYSQSQGRTLVITSVLRRS</sequence>
<dbReference type="GO" id="GO:0005524">
    <property type="term" value="F:ATP binding"/>
    <property type="evidence" value="ECO:0007669"/>
    <property type="project" value="UniProtKB-KW"/>
</dbReference>
<keyword evidence="11" id="KW-1185">Reference proteome</keyword>
<evidence type="ECO:0000313" key="10">
    <source>
        <dbReference type="EMBL" id="RPA59405.1"/>
    </source>
</evidence>
<keyword evidence="2 10" id="KW-0723">Serine/threonine-protein kinase</keyword>
<feature type="transmembrane region" description="Helical" evidence="8">
    <location>
        <begin position="367"/>
        <end position="390"/>
    </location>
</feature>
<dbReference type="AlphaFoldDB" id="A0A3N4GB26"/>
<dbReference type="InterPro" id="IPR000719">
    <property type="entry name" value="Prot_kinase_dom"/>
</dbReference>
<evidence type="ECO:0000256" key="4">
    <source>
        <dbReference type="ARBA" id="ARBA00022741"/>
    </source>
</evidence>
<feature type="compositionally biased region" description="Pro residues" evidence="7">
    <location>
        <begin position="340"/>
        <end position="351"/>
    </location>
</feature>
<dbReference type="CDD" id="cd14014">
    <property type="entry name" value="STKc_PknB_like"/>
    <property type="match status" value="1"/>
</dbReference>
<evidence type="ECO:0000256" key="7">
    <source>
        <dbReference type="SAM" id="MobiDB-lite"/>
    </source>
</evidence>
<evidence type="ECO:0000259" key="9">
    <source>
        <dbReference type="PROSITE" id="PS50011"/>
    </source>
</evidence>
<reference evidence="10 11" key="1">
    <citation type="submission" date="2018-11" db="EMBL/GenBank/DDBJ databases">
        <title>Draft genome sequence of Gordonia sp. RS15-1S isolated from rice stems.</title>
        <authorList>
            <person name="Muangham S."/>
        </authorList>
    </citation>
    <scope>NUCLEOTIDE SEQUENCE [LARGE SCALE GENOMIC DNA]</scope>
    <source>
        <strain evidence="10 11">RS15-1S</strain>
    </source>
</reference>
<dbReference type="Proteomes" id="UP000267536">
    <property type="component" value="Unassembled WGS sequence"/>
</dbReference>
<comment type="caution">
    <text evidence="10">The sequence shown here is derived from an EMBL/GenBank/DDBJ whole genome shotgun (WGS) entry which is preliminary data.</text>
</comment>
<dbReference type="EC" id="2.7.11.1" evidence="1"/>
<evidence type="ECO:0000256" key="1">
    <source>
        <dbReference type="ARBA" id="ARBA00012513"/>
    </source>
</evidence>
<keyword evidence="8" id="KW-0472">Membrane</keyword>
<dbReference type="EMBL" id="RKMH01000009">
    <property type="protein sequence ID" value="RPA59405.1"/>
    <property type="molecule type" value="Genomic_DNA"/>
</dbReference>
<keyword evidence="8" id="KW-1133">Transmembrane helix</keyword>
<keyword evidence="3" id="KW-0808">Transferase</keyword>
<dbReference type="PANTHER" id="PTHR43289">
    <property type="entry name" value="MITOGEN-ACTIVATED PROTEIN KINASE KINASE KINASE 20-RELATED"/>
    <property type="match status" value="1"/>
</dbReference>
<dbReference type="Pfam" id="PF00069">
    <property type="entry name" value="Pkinase"/>
    <property type="match status" value="1"/>
</dbReference>
<dbReference type="GO" id="GO:0004674">
    <property type="term" value="F:protein serine/threonine kinase activity"/>
    <property type="evidence" value="ECO:0007669"/>
    <property type="project" value="UniProtKB-KW"/>
</dbReference>
<organism evidence="10 11">
    <name type="scientific">Gordonia oryzae</name>
    <dbReference type="NCBI Taxonomy" id="2487349"/>
    <lineage>
        <taxon>Bacteria</taxon>
        <taxon>Bacillati</taxon>
        <taxon>Actinomycetota</taxon>
        <taxon>Actinomycetes</taxon>
        <taxon>Mycobacteriales</taxon>
        <taxon>Gordoniaceae</taxon>
        <taxon>Gordonia</taxon>
    </lineage>
</organism>